<dbReference type="AlphaFoldDB" id="A0A8X6X1Z5"/>
<proteinExistence type="predicted"/>
<organism evidence="1 2">
    <name type="scientific">Trichonephila inaurata madagascariensis</name>
    <dbReference type="NCBI Taxonomy" id="2747483"/>
    <lineage>
        <taxon>Eukaryota</taxon>
        <taxon>Metazoa</taxon>
        <taxon>Ecdysozoa</taxon>
        <taxon>Arthropoda</taxon>
        <taxon>Chelicerata</taxon>
        <taxon>Arachnida</taxon>
        <taxon>Araneae</taxon>
        <taxon>Araneomorphae</taxon>
        <taxon>Entelegynae</taxon>
        <taxon>Araneoidea</taxon>
        <taxon>Nephilidae</taxon>
        <taxon>Trichonephila</taxon>
        <taxon>Trichonephila inaurata</taxon>
    </lineage>
</organism>
<dbReference type="EMBL" id="BMAV01004421">
    <property type="protein sequence ID" value="GFY44800.1"/>
    <property type="molecule type" value="Genomic_DNA"/>
</dbReference>
<evidence type="ECO:0000313" key="1">
    <source>
        <dbReference type="EMBL" id="GFY44800.1"/>
    </source>
</evidence>
<evidence type="ECO:0000313" key="2">
    <source>
        <dbReference type="Proteomes" id="UP000886998"/>
    </source>
</evidence>
<keyword evidence="2" id="KW-1185">Reference proteome</keyword>
<reference evidence="1" key="1">
    <citation type="submission" date="2020-08" db="EMBL/GenBank/DDBJ databases">
        <title>Multicomponent nature underlies the extraordinary mechanical properties of spider dragline silk.</title>
        <authorList>
            <person name="Kono N."/>
            <person name="Nakamura H."/>
            <person name="Mori M."/>
            <person name="Yoshida Y."/>
            <person name="Ohtoshi R."/>
            <person name="Malay A.D."/>
            <person name="Moran D.A.P."/>
            <person name="Tomita M."/>
            <person name="Numata K."/>
            <person name="Arakawa K."/>
        </authorList>
    </citation>
    <scope>NUCLEOTIDE SEQUENCE</scope>
</reference>
<name>A0A8X6X1Z5_9ARAC</name>
<accession>A0A8X6X1Z5</accession>
<comment type="caution">
    <text evidence="1">The sequence shown here is derived from an EMBL/GenBank/DDBJ whole genome shotgun (WGS) entry which is preliminary data.</text>
</comment>
<protein>
    <submittedName>
        <fullName evidence="1">Uncharacterized protein</fullName>
    </submittedName>
</protein>
<dbReference type="Proteomes" id="UP000886998">
    <property type="component" value="Unassembled WGS sequence"/>
</dbReference>
<sequence>MKDHKKAEETRLREKELELARLHVGGNSDNERTGEGCDSLDALVKSVRTLMTKVPNRPEETWLIKQDQSGINLSDPSGNLKSLNIFQDDKGVLRVGGRWEKAFIL</sequence>
<gene>
    <name evidence="1" type="ORF">TNIN_222941</name>
</gene>